<feature type="domain" description="ABC transporter" evidence="5">
    <location>
        <begin position="1"/>
        <end position="84"/>
    </location>
</feature>
<gene>
    <name evidence="6" type="ORF">NTEN_LOCUS6520</name>
</gene>
<dbReference type="GO" id="GO:0016887">
    <property type="term" value="F:ATP hydrolysis activity"/>
    <property type="evidence" value="ECO:0007669"/>
    <property type="project" value="InterPro"/>
</dbReference>
<dbReference type="SUPFAM" id="SSF52540">
    <property type="entry name" value="P-loop containing nucleoside triphosphate hydrolases"/>
    <property type="match status" value="1"/>
</dbReference>
<dbReference type="InterPro" id="IPR003439">
    <property type="entry name" value="ABC_transporter-like_ATP-bd"/>
</dbReference>
<organism evidence="6 7">
    <name type="scientific">Nesidiocoris tenuis</name>
    <dbReference type="NCBI Taxonomy" id="355587"/>
    <lineage>
        <taxon>Eukaryota</taxon>
        <taxon>Metazoa</taxon>
        <taxon>Ecdysozoa</taxon>
        <taxon>Arthropoda</taxon>
        <taxon>Hexapoda</taxon>
        <taxon>Insecta</taxon>
        <taxon>Pterygota</taxon>
        <taxon>Neoptera</taxon>
        <taxon>Paraneoptera</taxon>
        <taxon>Hemiptera</taxon>
        <taxon>Heteroptera</taxon>
        <taxon>Panheteroptera</taxon>
        <taxon>Cimicomorpha</taxon>
        <taxon>Miridae</taxon>
        <taxon>Dicyphina</taxon>
        <taxon>Nesidiocoris</taxon>
    </lineage>
</organism>
<comment type="subcellular location">
    <subcellularLocation>
        <location evidence="1">Membrane</location>
        <topology evidence="1">Multi-pass membrane protein</topology>
    </subcellularLocation>
</comment>
<keyword evidence="3" id="KW-0547">Nucleotide-binding</keyword>
<dbReference type="OrthoDB" id="6618298at2759"/>
<sequence length="117" mass="12638">IGIVGRTGAGKSSLIQALFRLCELEGAIVIDGLANAIVSLQHWRSKISIIPQEPILFSGTLRKNLDPFEEHSDATLWGALEEVSGLCFGAPKLPTENRVLALTLCKSQAKNPKMAQQ</sequence>
<reference evidence="6 7" key="1">
    <citation type="submission" date="2020-02" db="EMBL/GenBank/DDBJ databases">
        <authorList>
            <person name="Ferguson B K."/>
        </authorList>
    </citation>
    <scope>NUCLEOTIDE SEQUENCE [LARGE SCALE GENOMIC DNA]</scope>
</reference>
<feature type="non-terminal residue" evidence="6">
    <location>
        <position position="1"/>
    </location>
</feature>
<dbReference type="GO" id="GO:0016020">
    <property type="term" value="C:membrane"/>
    <property type="evidence" value="ECO:0007669"/>
    <property type="project" value="UniProtKB-SubCell"/>
</dbReference>
<dbReference type="InterPro" id="IPR027417">
    <property type="entry name" value="P-loop_NTPase"/>
</dbReference>
<dbReference type="Gene3D" id="3.40.50.300">
    <property type="entry name" value="P-loop containing nucleotide triphosphate hydrolases"/>
    <property type="match status" value="1"/>
</dbReference>
<evidence type="ECO:0000256" key="4">
    <source>
        <dbReference type="ARBA" id="ARBA00022840"/>
    </source>
</evidence>
<accession>A0A6H5GCA7</accession>
<evidence type="ECO:0000256" key="1">
    <source>
        <dbReference type="ARBA" id="ARBA00004141"/>
    </source>
</evidence>
<dbReference type="EMBL" id="CADCXU010009842">
    <property type="protein sequence ID" value="CAB0000733.1"/>
    <property type="molecule type" value="Genomic_DNA"/>
</dbReference>
<dbReference type="Pfam" id="PF00005">
    <property type="entry name" value="ABC_tran"/>
    <property type="match status" value="1"/>
</dbReference>
<dbReference type="Proteomes" id="UP000479000">
    <property type="component" value="Unassembled WGS sequence"/>
</dbReference>
<proteinExistence type="inferred from homology"/>
<evidence type="ECO:0000259" key="5">
    <source>
        <dbReference type="Pfam" id="PF00005"/>
    </source>
</evidence>
<evidence type="ECO:0000256" key="3">
    <source>
        <dbReference type="ARBA" id="ARBA00022741"/>
    </source>
</evidence>
<dbReference type="PANTHER" id="PTHR24223:SF456">
    <property type="entry name" value="MULTIDRUG RESISTANCE-ASSOCIATED PROTEIN LETHAL(2)03659"/>
    <property type="match status" value="1"/>
</dbReference>
<evidence type="ECO:0000313" key="6">
    <source>
        <dbReference type="EMBL" id="CAB0000733.1"/>
    </source>
</evidence>
<name>A0A6H5GCA7_9HEMI</name>
<dbReference type="GO" id="GO:0005524">
    <property type="term" value="F:ATP binding"/>
    <property type="evidence" value="ECO:0007669"/>
    <property type="project" value="UniProtKB-KW"/>
</dbReference>
<dbReference type="InterPro" id="IPR050173">
    <property type="entry name" value="ABC_transporter_C-like"/>
</dbReference>
<dbReference type="GO" id="GO:0042626">
    <property type="term" value="F:ATPase-coupled transmembrane transporter activity"/>
    <property type="evidence" value="ECO:0007669"/>
    <property type="project" value="TreeGrafter"/>
</dbReference>
<evidence type="ECO:0000256" key="2">
    <source>
        <dbReference type="ARBA" id="ARBA00009726"/>
    </source>
</evidence>
<dbReference type="PANTHER" id="PTHR24223">
    <property type="entry name" value="ATP-BINDING CASSETTE SUB-FAMILY C"/>
    <property type="match status" value="1"/>
</dbReference>
<evidence type="ECO:0000313" key="7">
    <source>
        <dbReference type="Proteomes" id="UP000479000"/>
    </source>
</evidence>
<keyword evidence="7" id="KW-1185">Reference proteome</keyword>
<dbReference type="AlphaFoldDB" id="A0A6H5GCA7"/>
<protein>
    <recommendedName>
        <fullName evidence="5">ABC transporter domain-containing protein</fullName>
    </recommendedName>
</protein>
<keyword evidence="4" id="KW-0067">ATP-binding</keyword>
<comment type="similarity">
    <text evidence="2">Belongs to the ABC transporter superfamily. ABCC family. Conjugate transporter (TC 3.A.1.208) subfamily.</text>
</comment>